<keyword evidence="9" id="KW-1185">Reference proteome</keyword>
<keyword evidence="5 7" id="KW-0472">Membrane</keyword>
<dbReference type="HAMAP" id="MF_01416">
    <property type="entry name" value="ATP_synth_delta_bact"/>
    <property type="match status" value="1"/>
</dbReference>
<comment type="subcellular location">
    <subcellularLocation>
        <location evidence="7">Cell membrane</location>
        <topology evidence="7">Peripheral membrane protein</topology>
    </subcellularLocation>
    <subcellularLocation>
        <location evidence="1">Membrane</location>
    </subcellularLocation>
</comment>
<dbReference type="GO" id="GO:0045259">
    <property type="term" value="C:proton-transporting ATP synthase complex"/>
    <property type="evidence" value="ECO:0007669"/>
    <property type="project" value="UniProtKB-KW"/>
</dbReference>
<accession>A0AAU0MEE3</accession>
<dbReference type="RefSeq" id="WP_330169841.1">
    <property type="nucleotide sequence ID" value="NZ_CP137080.1"/>
</dbReference>
<evidence type="ECO:0000256" key="3">
    <source>
        <dbReference type="ARBA" id="ARBA00022781"/>
    </source>
</evidence>
<evidence type="ECO:0000256" key="1">
    <source>
        <dbReference type="ARBA" id="ARBA00004370"/>
    </source>
</evidence>
<keyword evidence="7" id="KW-0139">CF(1)</keyword>
<organism evidence="8 9">
    <name type="scientific">Microbacterium limosum</name>
    <dbReference type="NCBI Taxonomy" id="3079935"/>
    <lineage>
        <taxon>Bacteria</taxon>
        <taxon>Bacillati</taxon>
        <taxon>Actinomycetota</taxon>
        <taxon>Actinomycetes</taxon>
        <taxon>Micrococcales</taxon>
        <taxon>Microbacteriaceae</taxon>
        <taxon>Microbacterium</taxon>
    </lineage>
</organism>
<keyword evidence="3 7" id="KW-0375">Hydrogen ion transport</keyword>
<dbReference type="PRINTS" id="PR00125">
    <property type="entry name" value="ATPASEDELTA"/>
</dbReference>
<dbReference type="KEGG" id="mliy:RYJ27_08195"/>
<evidence type="ECO:0000256" key="4">
    <source>
        <dbReference type="ARBA" id="ARBA00023065"/>
    </source>
</evidence>
<reference evidence="8 9" key="1">
    <citation type="submission" date="2023-10" db="EMBL/GenBank/DDBJ databases">
        <title>Y20.</title>
        <authorList>
            <person name="Zhang G."/>
            <person name="Ding Y."/>
        </authorList>
    </citation>
    <scope>NUCLEOTIDE SEQUENCE [LARGE SCALE GENOMIC DNA]</scope>
    <source>
        <strain evidence="8 9">Y20</strain>
    </source>
</reference>
<dbReference type="NCBIfam" id="NF009967">
    <property type="entry name" value="PRK13430.1"/>
    <property type="match status" value="1"/>
</dbReference>
<dbReference type="Pfam" id="PF00213">
    <property type="entry name" value="OSCP"/>
    <property type="match status" value="1"/>
</dbReference>
<sequence>MGSATTQALEVSNRGLASTEGIDLQVASELFAIARVVGGSSHLSGALADPAAPAAARAKLVDDVFGSLSPAAVSLVKTAVEQRWSNAADLVDGIEELAVRSASIAAPSTDLEGELFAFIRTIAANPQLELALGSRLGSPDAKGALVDTLLGGRAGAATALVVSSLVQQPGERRVRQLLSRALRIVSDQRNRTVATVVSASPLSRSQAGRLASLLSAKYGREVSLNTVVDPAVIGGIRVQIADDVIDASVASRLAELRHRLAG</sequence>
<dbReference type="NCBIfam" id="TIGR01145">
    <property type="entry name" value="ATP_synt_delta"/>
    <property type="match status" value="1"/>
</dbReference>
<dbReference type="GO" id="GO:0005886">
    <property type="term" value="C:plasma membrane"/>
    <property type="evidence" value="ECO:0007669"/>
    <property type="project" value="UniProtKB-SubCell"/>
</dbReference>
<evidence type="ECO:0000256" key="6">
    <source>
        <dbReference type="ARBA" id="ARBA00023310"/>
    </source>
</evidence>
<keyword evidence="7" id="KW-1003">Cell membrane</keyword>
<evidence type="ECO:0000256" key="2">
    <source>
        <dbReference type="ARBA" id="ARBA00022448"/>
    </source>
</evidence>
<dbReference type="InterPro" id="IPR000711">
    <property type="entry name" value="ATPase_OSCP/dsu"/>
</dbReference>
<proteinExistence type="inferred from homology"/>
<keyword evidence="2 7" id="KW-0813">Transport</keyword>
<dbReference type="AlphaFoldDB" id="A0AAU0MEE3"/>
<dbReference type="Proteomes" id="UP001329313">
    <property type="component" value="Chromosome"/>
</dbReference>
<protein>
    <recommendedName>
        <fullName evidence="7">ATP synthase subunit delta</fullName>
    </recommendedName>
    <alternativeName>
        <fullName evidence="7">ATP synthase F(1) sector subunit delta</fullName>
    </alternativeName>
    <alternativeName>
        <fullName evidence="7">F-type ATPase subunit delta</fullName>
        <shortName evidence="7">F-ATPase subunit delta</shortName>
    </alternativeName>
</protein>
<evidence type="ECO:0000313" key="8">
    <source>
        <dbReference type="EMBL" id="WOQ68699.1"/>
    </source>
</evidence>
<evidence type="ECO:0000256" key="7">
    <source>
        <dbReference type="HAMAP-Rule" id="MF_01416"/>
    </source>
</evidence>
<keyword evidence="6 7" id="KW-0066">ATP synthesis</keyword>
<comment type="similarity">
    <text evidence="7">Belongs to the ATPase delta chain family.</text>
</comment>
<dbReference type="PANTHER" id="PTHR11910">
    <property type="entry name" value="ATP SYNTHASE DELTA CHAIN"/>
    <property type="match status" value="1"/>
</dbReference>
<dbReference type="EMBL" id="CP137080">
    <property type="protein sequence ID" value="WOQ68699.1"/>
    <property type="molecule type" value="Genomic_DNA"/>
</dbReference>
<name>A0AAU0MEE3_9MICO</name>
<keyword evidence="4 7" id="KW-0406">Ion transport</keyword>
<evidence type="ECO:0000313" key="9">
    <source>
        <dbReference type="Proteomes" id="UP001329313"/>
    </source>
</evidence>
<comment type="function">
    <text evidence="7">This protein is part of the stalk that links CF(0) to CF(1). It either transmits conformational changes from CF(0) to CF(1) or is implicated in proton conduction.</text>
</comment>
<evidence type="ECO:0000256" key="5">
    <source>
        <dbReference type="ARBA" id="ARBA00023136"/>
    </source>
</evidence>
<gene>
    <name evidence="7" type="primary">atpH</name>
    <name evidence="8" type="ORF">RYJ27_08195</name>
</gene>
<dbReference type="GO" id="GO:0046933">
    <property type="term" value="F:proton-transporting ATP synthase activity, rotational mechanism"/>
    <property type="evidence" value="ECO:0007669"/>
    <property type="project" value="UniProtKB-UniRule"/>
</dbReference>
<comment type="function">
    <text evidence="7">F(1)F(0) ATP synthase produces ATP from ADP in the presence of a proton or sodium gradient. F-type ATPases consist of two structural domains, F(1) containing the extramembraneous catalytic core and F(0) containing the membrane proton channel, linked together by a central stalk and a peripheral stalk. During catalysis, ATP synthesis in the catalytic domain of F(1) is coupled via a rotary mechanism of the central stalk subunits to proton translocation.</text>
</comment>